<proteinExistence type="predicted"/>
<evidence type="ECO:0000256" key="1">
    <source>
        <dbReference type="SAM" id="MobiDB-lite"/>
    </source>
</evidence>
<sequence>MHFAKRAVAPPRILPERYPEQKCYDTLDAHLHQPGLWSFNFKSWKDINPALVRAFYSNLRREGLVIEELGITELVRHHRTCSASHRSSHHSLGYSGKLTAYLHNHPNPQVLEAIILWYGSNTTILCEDLKVIHTIMHMAPINWAKLVMLYMTDAATITNDRILPYAFLITEILKWAQVAVSHGPITRPTKLWTIHDQTFKKRSETSAPATHQPTAPSRSTLASITDSINRLSLTVEGMGSTIEQIDAAVQRRGYAMQAYFDRINYVPPKHQSTFLGQDYAGYDTNESYTLSSSPNDDELDEELEGDPIGWILSTITDEVSVLVLSSVSTTSALWTVIHDLFHDNKHARAMPLEHQFRTTVKGSTPMATYCQEFRNIADWLDDVDAPVSEHQLILQKLRGLPDDLHAQTSFLKFQDPMPSFLQVRSALLLLDRQQTPLGGTNSTVLLAGRDTGSFAGGQHGGGGSRGAPHGGSGGHSLGSNFGDGSSYGQRVGCGRGQGRDNDNWGCDRGCQTAVRDNDH</sequence>
<dbReference type="Proteomes" id="UP000595140">
    <property type="component" value="Unassembled WGS sequence"/>
</dbReference>
<dbReference type="PANTHER" id="PTHR47481:SF10">
    <property type="entry name" value="COPIA-LIKE POLYPROTEIN_RETROTRANSPOSON"/>
    <property type="match status" value="1"/>
</dbReference>
<gene>
    <name evidence="2" type="ORF">CCAM_LOCUS16873</name>
</gene>
<reference evidence="2 3" key="1">
    <citation type="submission" date="2018-04" db="EMBL/GenBank/DDBJ databases">
        <authorList>
            <person name="Vogel A."/>
        </authorList>
    </citation>
    <scope>NUCLEOTIDE SEQUENCE [LARGE SCALE GENOMIC DNA]</scope>
</reference>
<dbReference type="PANTHER" id="PTHR47481">
    <property type="match status" value="1"/>
</dbReference>
<accession>A0A484LFH9</accession>
<dbReference type="OrthoDB" id="1912561at2759"/>
<feature type="compositionally biased region" description="Gly residues" evidence="1">
    <location>
        <begin position="454"/>
        <end position="476"/>
    </location>
</feature>
<dbReference type="Pfam" id="PF14223">
    <property type="entry name" value="Retrotran_gag_2"/>
    <property type="match status" value="1"/>
</dbReference>
<organism evidence="2 3">
    <name type="scientific">Cuscuta campestris</name>
    <dbReference type="NCBI Taxonomy" id="132261"/>
    <lineage>
        <taxon>Eukaryota</taxon>
        <taxon>Viridiplantae</taxon>
        <taxon>Streptophyta</taxon>
        <taxon>Embryophyta</taxon>
        <taxon>Tracheophyta</taxon>
        <taxon>Spermatophyta</taxon>
        <taxon>Magnoliopsida</taxon>
        <taxon>eudicotyledons</taxon>
        <taxon>Gunneridae</taxon>
        <taxon>Pentapetalae</taxon>
        <taxon>asterids</taxon>
        <taxon>lamiids</taxon>
        <taxon>Solanales</taxon>
        <taxon>Convolvulaceae</taxon>
        <taxon>Cuscuteae</taxon>
        <taxon>Cuscuta</taxon>
        <taxon>Cuscuta subgen. Grammica</taxon>
        <taxon>Cuscuta sect. Cleistogrammica</taxon>
    </lineage>
</organism>
<dbReference type="AlphaFoldDB" id="A0A484LFH9"/>
<dbReference type="EMBL" id="OOIL02001417">
    <property type="protein sequence ID" value="VFQ75097.1"/>
    <property type="molecule type" value="Genomic_DNA"/>
</dbReference>
<evidence type="ECO:0000313" key="3">
    <source>
        <dbReference type="Proteomes" id="UP000595140"/>
    </source>
</evidence>
<protein>
    <submittedName>
        <fullName evidence="2">Uncharacterized protein</fullName>
    </submittedName>
</protein>
<feature type="compositionally biased region" description="Low complexity" evidence="1">
    <location>
        <begin position="477"/>
        <end position="490"/>
    </location>
</feature>
<feature type="region of interest" description="Disordered" evidence="1">
    <location>
        <begin position="450"/>
        <end position="519"/>
    </location>
</feature>
<name>A0A484LFH9_9ASTE</name>
<keyword evidence="3" id="KW-1185">Reference proteome</keyword>
<evidence type="ECO:0000313" key="2">
    <source>
        <dbReference type="EMBL" id="VFQ75097.1"/>
    </source>
</evidence>